<dbReference type="Pfam" id="PF01593">
    <property type="entry name" value="Amino_oxidase"/>
    <property type="match status" value="1"/>
</dbReference>
<gene>
    <name evidence="2" type="ORF">ACFSYJ_24230</name>
</gene>
<dbReference type="InterPro" id="IPR036188">
    <property type="entry name" value="FAD/NAD-bd_sf"/>
</dbReference>
<dbReference type="Proteomes" id="UP001597419">
    <property type="component" value="Unassembled WGS sequence"/>
</dbReference>
<organism evidence="2 3">
    <name type="scientific">Amycolatopsis samaneae</name>
    <dbReference type="NCBI Taxonomy" id="664691"/>
    <lineage>
        <taxon>Bacteria</taxon>
        <taxon>Bacillati</taxon>
        <taxon>Actinomycetota</taxon>
        <taxon>Actinomycetes</taxon>
        <taxon>Pseudonocardiales</taxon>
        <taxon>Pseudonocardiaceae</taxon>
        <taxon>Amycolatopsis</taxon>
    </lineage>
</organism>
<dbReference type="PANTHER" id="PTHR42923:SF46">
    <property type="entry name" value="AMINE OXIDASE"/>
    <property type="match status" value="1"/>
</dbReference>
<dbReference type="InterPro" id="IPR006311">
    <property type="entry name" value="TAT_signal"/>
</dbReference>
<dbReference type="RefSeq" id="WP_345390525.1">
    <property type="nucleotide sequence ID" value="NZ_BAABHG010000004.1"/>
</dbReference>
<dbReference type="Gene3D" id="3.50.50.60">
    <property type="entry name" value="FAD/NAD(P)-binding domain"/>
    <property type="match status" value="1"/>
</dbReference>
<feature type="domain" description="Amine oxidase" evidence="1">
    <location>
        <begin position="49"/>
        <end position="548"/>
    </location>
</feature>
<evidence type="ECO:0000313" key="2">
    <source>
        <dbReference type="EMBL" id="MFD2461737.1"/>
    </source>
</evidence>
<proteinExistence type="predicted"/>
<name>A0ABW5GLI6_9PSEU</name>
<accession>A0ABW5GLI6</accession>
<evidence type="ECO:0000313" key="3">
    <source>
        <dbReference type="Proteomes" id="UP001597419"/>
    </source>
</evidence>
<dbReference type="SUPFAM" id="SSF51905">
    <property type="entry name" value="FAD/NAD(P)-binding domain"/>
    <property type="match status" value="1"/>
</dbReference>
<evidence type="ECO:0000259" key="1">
    <source>
        <dbReference type="Pfam" id="PF01593"/>
    </source>
</evidence>
<dbReference type="PANTHER" id="PTHR42923">
    <property type="entry name" value="PROTOPORPHYRINOGEN OXIDASE"/>
    <property type="match status" value="1"/>
</dbReference>
<dbReference type="InterPro" id="IPR002937">
    <property type="entry name" value="Amino_oxidase"/>
</dbReference>
<dbReference type="EMBL" id="JBHUKU010000014">
    <property type="protein sequence ID" value="MFD2461737.1"/>
    <property type="molecule type" value="Genomic_DNA"/>
</dbReference>
<comment type="caution">
    <text evidence="2">The sequence shown here is derived from an EMBL/GenBank/DDBJ whole genome shotgun (WGS) entry which is preliminary data.</text>
</comment>
<dbReference type="PROSITE" id="PS51318">
    <property type="entry name" value="TAT"/>
    <property type="match status" value="1"/>
</dbReference>
<reference evidence="3" key="1">
    <citation type="journal article" date="2019" name="Int. J. Syst. Evol. Microbiol.">
        <title>The Global Catalogue of Microorganisms (GCM) 10K type strain sequencing project: providing services to taxonomists for standard genome sequencing and annotation.</title>
        <authorList>
            <consortium name="The Broad Institute Genomics Platform"/>
            <consortium name="The Broad Institute Genome Sequencing Center for Infectious Disease"/>
            <person name="Wu L."/>
            <person name="Ma J."/>
        </authorList>
    </citation>
    <scope>NUCLEOTIDE SEQUENCE [LARGE SCALE GENOMIC DNA]</scope>
    <source>
        <strain evidence="3">CGMCC 4.7643</strain>
    </source>
</reference>
<sequence>MGDRVRSRRAFLRGSSTAAVGVAATLAGTKAGYAGQVPKNRVAVLGGGVAGLTVAHELAERGFAVTVYERNALGGKARSIAVPGTGTHGRPDLPGEHGFRFFPGFYHNLPDTMRRIPFSGNRNGTWDNLTSASAVLMSRMGGRADLTIPFPVPLPANPPPLTPESFLESVVSLFQTMFRLPAHEIAFAAQKTLVFVTSCEERRVGQWDDVTWADYTRTAWFSDEYDKLLADGLVRNLVASKSKEASTYAIGVVAEAVLWSLLGFGNEPGSSVDRVLCGSTSEMWLDPWIEHLRAEGVEFRVGWAAEAFELAEGRIAAASVVNGAGERRRVDADWFVSAMPVERAAKLLSPSLLAADPALAGIRELGTDWMVGLQFFLNREVPITPGHVNYEDSGWAITSISQQQFWKRRFDAYGDGTVRDCLSAILSDWSSPGNFTAKSARQCTPARLAAETWAVMKAHLNDTGETVLDDGMLHSWFLDPAITGSGTSDVDNETPLFIQKPGTWKARPAAKTAVPNLFFAGDWLRTSINITTMEGANEAARQAVNGVLDAAGSAEPRCRVAGLWANPAFDALKAADLGLYRSGLPNAFDLLDPRRP</sequence>
<keyword evidence="3" id="KW-1185">Reference proteome</keyword>
<dbReference type="InterPro" id="IPR050464">
    <property type="entry name" value="Zeta_carotene_desat/Oxidored"/>
</dbReference>
<protein>
    <submittedName>
        <fullName evidence="2">FAD-dependent oxidoreductase</fullName>
    </submittedName>
</protein>